<dbReference type="PANTHER" id="PTHR43445:SF3">
    <property type="entry name" value="UDP-N-ACETYLMURAMATE--L-ALANINE LIGASE"/>
    <property type="match status" value="1"/>
</dbReference>
<reference evidence="12" key="1">
    <citation type="journal article" date="2014" name="Front. Microbiol.">
        <title>High frequency of phylogenetically diverse reductive dehalogenase-homologous genes in deep subseafloor sedimentary metagenomes.</title>
        <authorList>
            <person name="Kawai M."/>
            <person name="Futagami T."/>
            <person name="Toyoda A."/>
            <person name="Takaki Y."/>
            <person name="Nishi S."/>
            <person name="Hori S."/>
            <person name="Arai W."/>
            <person name="Tsubouchi T."/>
            <person name="Morono Y."/>
            <person name="Uchiyama I."/>
            <person name="Ito T."/>
            <person name="Fujiyama A."/>
            <person name="Inagaki F."/>
            <person name="Takami H."/>
        </authorList>
    </citation>
    <scope>NUCLEOTIDE SEQUENCE</scope>
    <source>
        <strain evidence="12">Expedition CK06-06</strain>
    </source>
</reference>
<organism evidence="12">
    <name type="scientific">marine sediment metagenome</name>
    <dbReference type="NCBI Taxonomy" id="412755"/>
    <lineage>
        <taxon>unclassified sequences</taxon>
        <taxon>metagenomes</taxon>
        <taxon>ecological metagenomes</taxon>
    </lineage>
</organism>
<dbReference type="Gene3D" id="3.40.1190.10">
    <property type="entry name" value="Mur-like, catalytic domain"/>
    <property type="match status" value="1"/>
</dbReference>
<evidence type="ECO:0000259" key="11">
    <source>
        <dbReference type="Pfam" id="PF08245"/>
    </source>
</evidence>
<comment type="catalytic activity">
    <reaction evidence="8">
        <text>UDP-N-acetyl-alpha-D-muramate + L-alanine + ATP = UDP-N-acetyl-alpha-D-muramoyl-L-alanine + ADP + phosphate + H(+)</text>
        <dbReference type="Rhea" id="RHEA:23372"/>
        <dbReference type="ChEBI" id="CHEBI:15378"/>
        <dbReference type="ChEBI" id="CHEBI:30616"/>
        <dbReference type="ChEBI" id="CHEBI:43474"/>
        <dbReference type="ChEBI" id="CHEBI:57972"/>
        <dbReference type="ChEBI" id="CHEBI:70757"/>
        <dbReference type="ChEBI" id="CHEBI:83898"/>
        <dbReference type="ChEBI" id="CHEBI:456216"/>
        <dbReference type="EC" id="6.3.2.8"/>
    </reaction>
</comment>
<keyword evidence="5" id="KW-0436">Ligase</keyword>
<dbReference type="InterPro" id="IPR050061">
    <property type="entry name" value="MurCDEF_pg_biosynth"/>
</dbReference>
<feature type="non-terminal residue" evidence="12">
    <location>
        <position position="1"/>
    </location>
</feature>
<dbReference type="EC" id="6.3.2.8" evidence="3"/>
<evidence type="ECO:0000259" key="10">
    <source>
        <dbReference type="Pfam" id="PF02875"/>
    </source>
</evidence>
<gene>
    <name evidence="12" type="ORF">S06H3_01260</name>
</gene>
<name>X1L277_9ZZZZ</name>
<dbReference type="InterPro" id="IPR036615">
    <property type="entry name" value="Mur_ligase_C_dom_sf"/>
</dbReference>
<evidence type="ECO:0000256" key="2">
    <source>
        <dbReference type="ARBA" id="ARBA00004752"/>
    </source>
</evidence>
<dbReference type="SUPFAM" id="SSF51984">
    <property type="entry name" value="MurCD N-terminal domain"/>
    <property type="match status" value="1"/>
</dbReference>
<evidence type="ECO:0000256" key="3">
    <source>
        <dbReference type="ARBA" id="ARBA00012211"/>
    </source>
</evidence>
<dbReference type="NCBIfam" id="TIGR01082">
    <property type="entry name" value="murC"/>
    <property type="match status" value="1"/>
</dbReference>
<dbReference type="PANTHER" id="PTHR43445">
    <property type="entry name" value="UDP-N-ACETYLMURAMATE--L-ALANINE LIGASE-RELATED"/>
    <property type="match status" value="1"/>
</dbReference>
<dbReference type="EMBL" id="BARV01000305">
    <property type="protein sequence ID" value="GAH96534.1"/>
    <property type="molecule type" value="Genomic_DNA"/>
</dbReference>
<dbReference type="Gene3D" id="3.40.50.720">
    <property type="entry name" value="NAD(P)-binding Rossmann-like Domain"/>
    <property type="match status" value="1"/>
</dbReference>
<proteinExistence type="predicted"/>
<dbReference type="GO" id="GO:0009252">
    <property type="term" value="P:peptidoglycan biosynthetic process"/>
    <property type="evidence" value="ECO:0007669"/>
    <property type="project" value="UniProtKB-UniPathway"/>
</dbReference>
<dbReference type="Pfam" id="PF08245">
    <property type="entry name" value="Mur_ligase_M"/>
    <property type="match status" value="1"/>
</dbReference>
<evidence type="ECO:0000256" key="7">
    <source>
        <dbReference type="ARBA" id="ARBA00022840"/>
    </source>
</evidence>
<comment type="pathway">
    <text evidence="2">Cell wall biogenesis; peptidoglycan biosynthesis.</text>
</comment>
<dbReference type="Gene3D" id="3.90.190.20">
    <property type="entry name" value="Mur ligase, C-terminal domain"/>
    <property type="match status" value="1"/>
</dbReference>
<feature type="domain" description="Mur ligase N-terminal catalytic" evidence="9">
    <location>
        <begin position="1"/>
        <end position="87"/>
    </location>
</feature>
<dbReference type="InterPro" id="IPR036565">
    <property type="entry name" value="Mur-like_cat_sf"/>
</dbReference>
<evidence type="ECO:0000256" key="4">
    <source>
        <dbReference type="ARBA" id="ARBA00022490"/>
    </source>
</evidence>
<dbReference type="InterPro" id="IPR000713">
    <property type="entry name" value="Mur_ligase_N"/>
</dbReference>
<dbReference type="UniPathway" id="UPA00219"/>
<keyword evidence="6" id="KW-0547">Nucleotide-binding</keyword>
<dbReference type="InterPro" id="IPR013221">
    <property type="entry name" value="Mur_ligase_cen"/>
</dbReference>
<dbReference type="SUPFAM" id="SSF53244">
    <property type="entry name" value="MurD-like peptide ligases, peptide-binding domain"/>
    <property type="match status" value="1"/>
</dbReference>
<evidence type="ECO:0000256" key="1">
    <source>
        <dbReference type="ARBA" id="ARBA00004496"/>
    </source>
</evidence>
<evidence type="ECO:0000256" key="6">
    <source>
        <dbReference type="ARBA" id="ARBA00022741"/>
    </source>
</evidence>
<comment type="caution">
    <text evidence="12">The sequence shown here is derived from an EMBL/GenBank/DDBJ whole genome shotgun (WGS) entry which is preliminary data.</text>
</comment>
<feature type="domain" description="Mur ligase C-terminal" evidence="10">
    <location>
        <begin position="297"/>
        <end position="341"/>
    </location>
</feature>
<dbReference type="Pfam" id="PF01225">
    <property type="entry name" value="Mur_ligase"/>
    <property type="match status" value="1"/>
</dbReference>
<sequence>SGLAKVLSEKGYRVTGSDIKKNVFTEQLERRGITVYQGHSPSHLNQADLVIASSVISPDNPELQIAKRRRMRTVSRGALLAELVNRKKGIVVAGTHGKTTTSSLVYSILRQAGKDPTMFIGGEVNDFGANSKLGSSEYVVAESDESDGSFLLLSPSISILTNVEDDHIDYYGSKDKLVQAFVQFTGRLKPAGTLIMNIDDPCLSNVIKNISLSPSQKLITYGISPMADFSAKKVKLKQFSSSYEINYQGKKIGDIELSLPGRHNIYNSLASVAAGLDIGIGWEEIKKALLLFSGVKRRFELIGEKSGILVIDDYAHHPTEIKVTLEVAAKLERRTIAIFQPHRYTRLTKN</sequence>
<evidence type="ECO:0000313" key="12">
    <source>
        <dbReference type="EMBL" id="GAH96534.1"/>
    </source>
</evidence>
<feature type="domain" description="Mur ligase central" evidence="11">
    <location>
        <begin position="92"/>
        <end position="274"/>
    </location>
</feature>
<keyword evidence="7" id="KW-0067">ATP-binding</keyword>
<protein>
    <recommendedName>
        <fullName evidence="3">UDP-N-acetylmuramate--L-alanine ligase</fullName>
        <ecNumber evidence="3">6.3.2.8</ecNumber>
    </recommendedName>
</protein>
<dbReference type="InterPro" id="IPR005758">
    <property type="entry name" value="UDP-N-AcMur_Ala_ligase_MurC"/>
</dbReference>
<dbReference type="SUPFAM" id="SSF53623">
    <property type="entry name" value="MurD-like peptide ligases, catalytic domain"/>
    <property type="match status" value="1"/>
</dbReference>
<dbReference type="Pfam" id="PF02875">
    <property type="entry name" value="Mur_ligase_C"/>
    <property type="match status" value="1"/>
</dbReference>
<evidence type="ECO:0000259" key="9">
    <source>
        <dbReference type="Pfam" id="PF01225"/>
    </source>
</evidence>
<dbReference type="GO" id="GO:0005737">
    <property type="term" value="C:cytoplasm"/>
    <property type="evidence" value="ECO:0007669"/>
    <property type="project" value="UniProtKB-SubCell"/>
</dbReference>
<evidence type="ECO:0000256" key="8">
    <source>
        <dbReference type="ARBA" id="ARBA00047833"/>
    </source>
</evidence>
<dbReference type="GO" id="GO:0008763">
    <property type="term" value="F:UDP-N-acetylmuramate-L-alanine ligase activity"/>
    <property type="evidence" value="ECO:0007669"/>
    <property type="project" value="UniProtKB-EC"/>
</dbReference>
<dbReference type="InterPro" id="IPR004101">
    <property type="entry name" value="Mur_ligase_C"/>
</dbReference>
<evidence type="ECO:0000256" key="5">
    <source>
        <dbReference type="ARBA" id="ARBA00022598"/>
    </source>
</evidence>
<keyword evidence="4" id="KW-0963">Cytoplasm</keyword>
<comment type="subcellular location">
    <subcellularLocation>
        <location evidence="1">Cytoplasm</location>
    </subcellularLocation>
</comment>
<dbReference type="AlphaFoldDB" id="X1L277"/>
<dbReference type="GO" id="GO:0005524">
    <property type="term" value="F:ATP binding"/>
    <property type="evidence" value="ECO:0007669"/>
    <property type="project" value="UniProtKB-KW"/>
</dbReference>
<accession>X1L277</accession>